<sequence>MAAFVHNLWYALNNAKGDGVMNNSLKLKNLNVEPLW</sequence>
<dbReference type="AlphaFoldDB" id="A0A5K1BA90"/>
<organism evidence="1">
    <name type="scientific">Nymphaea colorata</name>
    <name type="common">pocket water lily</name>
    <dbReference type="NCBI Taxonomy" id="210225"/>
    <lineage>
        <taxon>Eukaryota</taxon>
        <taxon>Viridiplantae</taxon>
        <taxon>Streptophyta</taxon>
        <taxon>Embryophyta</taxon>
        <taxon>Tracheophyta</taxon>
        <taxon>Spermatophyta</taxon>
        <taxon>Magnoliopsida</taxon>
        <taxon>Nymphaeales</taxon>
        <taxon>Nymphaeaceae</taxon>
        <taxon>Nymphaea</taxon>
    </lineage>
</organism>
<protein>
    <submittedName>
        <fullName evidence="1">Uncharacterized protein</fullName>
    </submittedName>
</protein>
<accession>A0A5K1BA90</accession>
<name>A0A5K1BA90_9MAGN</name>
<gene>
    <name evidence="1" type="ORF">NYM_LOCUS14480</name>
</gene>
<evidence type="ECO:0000313" key="1">
    <source>
        <dbReference type="EMBL" id="VVW11678.1"/>
    </source>
</evidence>
<reference evidence="1" key="1">
    <citation type="submission" date="2019-09" db="EMBL/GenBank/DDBJ databases">
        <authorList>
            <person name="Zhang L."/>
        </authorList>
    </citation>
    <scope>NUCLEOTIDE SEQUENCE</scope>
</reference>
<dbReference type="EMBL" id="LR721781">
    <property type="protein sequence ID" value="VVW11678.1"/>
    <property type="molecule type" value="Genomic_DNA"/>
</dbReference>
<proteinExistence type="predicted"/>